<dbReference type="PROSITE" id="PS51084">
    <property type="entry name" value="HIT_2"/>
    <property type="match status" value="1"/>
</dbReference>
<protein>
    <recommendedName>
        <fullName evidence="1">HIT domain-containing protein</fullName>
    </recommendedName>
</protein>
<dbReference type="Pfam" id="PF01230">
    <property type="entry name" value="HIT"/>
    <property type="match status" value="1"/>
</dbReference>
<dbReference type="GO" id="GO:0003824">
    <property type="term" value="F:catalytic activity"/>
    <property type="evidence" value="ECO:0007669"/>
    <property type="project" value="InterPro"/>
</dbReference>
<sequence>MNSIFSGIPSDKWIMNNDLAFAILDIYPASEGHTLFIPKREIKTFFEINDDELKAIKDLINKRKNEILNQDNSVEGFNILINNGAIAGQTVFHLHFHLIPRRKNDSSQENFFSNIGKAKS</sequence>
<dbReference type="PROSITE" id="PS00892">
    <property type="entry name" value="HIT_1"/>
    <property type="match status" value="1"/>
</dbReference>
<accession>A0A383C004</accession>
<dbReference type="PRINTS" id="PR00332">
    <property type="entry name" value="HISTRIAD"/>
</dbReference>
<name>A0A383C004_9ZZZZ</name>
<dbReference type="AlphaFoldDB" id="A0A383C004"/>
<organism evidence="2">
    <name type="scientific">marine metagenome</name>
    <dbReference type="NCBI Taxonomy" id="408172"/>
    <lineage>
        <taxon>unclassified sequences</taxon>
        <taxon>metagenomes</taxon>
        <taxon>ecological metagenomes</taxon>
    </lineage>
</organism>
<dbReference type="SUPFAM" id="SSF54197">
    <property type="entry name" value="HIT-like"/>
    <property type="match status" value="1"/>
</dbReference>
<proteinExistence type="predicted"/>
<gene>
    <name evidence="2" type="ORF">METZ01_LOCUS478214</name>
</gene>
<dbReference type="PANTHER" id="PTHR46648:SF1">
    <property type="entry name" value="ADENOSINE 5'-MONOPHOSPHORAMIDASE HNT1"/>
    <property type="match status" value="1"/>
</dbReference>
<dbReference type="InterPro" id="IPR001310">
    <property type="entry name" value="Histidine_triad_HIT"/>
</dbReference>
<feature type="domain" description="HIT" evidence="1">
    <location>
        <begin position="1"/>
        <end position="108"/>
    </location>
</feature>
<evidence type="ECO:0000259" key="1">
    <source>
        <dbReference type="PROSITE" id="PS51084"/>
    </source>
</evidence>
<dbReference type="InterPro" id="IPR019808">
    <property type="entry name" value="Histidine_triad_CS"/>
</dbReference>
<reference evidence="2" key="1">
    <citation type="submission" date="2018-05" db="EMBL/GenBank/DDBJ databases">
        <authorList>
            <person name="Lanie J.A."/>
            <person name="Ng W.-L."/>
            <person name="Kazmierczak K.M."/>
            <person name="Andrzejewski T.M."/>
            <person name="Davidsen T.M."/>
            <person name="Wayne K.J."/>
            <person name="Tettelin H."/>
            <person name="Glass J.I."/>
            <person name="Rusch D."/>
            <person name="Podicherti R."/>
            <person name="Tsui H.-C.T."/>
            <person name="Winkler M.E."/>
        </authorList>
    </citation>
    <scope>NUCLEOTIDE SEQUENCE</scope>
</reference>
<dbReference type="InterPro" id="IPR036265">
    <property type="entry name" value="HIT-like_sf"/>
</dbReference>
<dbReference type="PANTHER" id="PTHR46648">
    <property type="entry name" value="HIT FAMILY PROTEIN 1"/>
    <property type="match status" value="1"/>
</dbReference>
<dbReference type="EMBL" id="UINC01204574">
    <property type="protein sequence ID" value="SVE25360.1"/>
    <property type="molecule type" value="Genomic_DNA"/>
</dbReference>
<dbReference type="InterPro" id="IPR011146">
    <property type="entry name" value="HIT-like"/>
</dbReference>
<dbReference type="Gene3D" id="3.30.428.10">
    <property type="entry name" value="HIT-like"/>
    <property type="match status" value="1"/>
</dbReference>
<evidence type="ECO:0000313" key="2">
    <source>
        <dbReference type="EMBL" id="SVE25360.1"/>
    </source>
</evidence>
<dbReference type="GO" id="GO:0009117">
    <property type="term" value="P:nucleotide metabolic process"/>
    <property type="evidence" value="ECO:0007669"/>
    <property type="project" value="TreeGrafter"/>
</dbReference>